<organism evidence="2 3">
    <name type="scientific">Endozoicomonas lisbonensis</name>
    <dbReference type="NCBI Taxonomy" id="3120522"/>
    <lineage>
        <taxon>Bacteria</taxon>
        <taxon>Pseudomonadati</taxon>
        <taxon>Pseudomonadota</taxon>
        <taxon>Gammaproteobacteria</taxon>
        <taxon>Oceanospirillales</taxon>
        <taxon>Endozoicomonadaceae</taxon>
        <taxon>Endozoicomonas</taxon>
    </lineage>
</organism>
<dbReference type="InterPro" id="IPR036412">
    <property type="entry name" value="HAD-like_sf"/>
</dbReference>
<proteinExistence type="predicted"/>
<dbReference type="EMBL" id="JBEWTB010000002">
    <property type="protein sequence ID" value="MET4757107.1"/>
    <property type="molecule type" value="Genomic_DNA"/>
</dbReference>
<dbReference type="Proteomes" id="UP001549366">
    <property type="component" value="Unassembled WGS sequence"/>
</dbReference>
<dbReference type="RefSeq" id="WP_354007284.1">
    <property type="nucleotide sequence ID" value="NZ_JBEWTA010000001.1"/>
</dbReference>
<comment type="caution">
    <text evidence="2">The sequence shown here is derived from an EMBL/GenBank/DDBJ whole genome shotgun (WGS) entry which is preliminary data.</text>
</comment>
<evidence type="ECO:0000256" key="1">
    <source>
        <dbReference type="SAM" id="MobiDB-lite"/>
    </source>
</evidence>
<feature type="region of interest" description="Disordered" evidence="1">
    <location>
        <begin position="79"/>
        <end position="99"/>
    </location>
</feature>
<accession>A0ABV2SH52</accession>
<evidence type="ECO:0000313" key="3">
    <source>
        <dbReference type="Proteomes" id="UP001549366"/>
    </source>
</evidence>
<protein>
    <submittedName>
        <fullName evidence="2">Uncharacterized protein</fullName>
    </submittedName>
</protein>
<sequence>MIRRKRLLTTRTIYIRCLILYTSLLLTGTTDAFSEATFSATQLFRLLSVQYDISTALKGEYDQLIHFIACNALKPDDVINRPDPNTPNASNTPDCQAEGQVARTTRSFKELSLSQTNGAGQGKDEQTVENLNHLLFQLDSLEKTMAKNPGWLLVLLWDIDGTVLYKDLTETELHAKLADALLILRQNKQLLLIYNTARNYYELSFRNWSRPYPEPDIVIAGEGSRYFFNCFTKNPLFGEKIPVFIKSHYGIYFNDSYWDLIRPAGCTTTVSARSLKNECPFFAVDSISSTVEKLESIVKTEPEYRYWQQSADFGSTVLFAYHKLINKGVSFSRLMNALSEEFPSFRDKIKVVISAGDSLPDTAMMHPDMHYPFDDSYQETESTPRLPLNTIFAGAVLSKAGELQRERFKPLFEGVETVNSKVQSILGIIEGTVTLLLKQTPLCLALP</sequence>
<name>A0ABV2SH52_9GAMM</name>
<gene>
    <name evidence="2" type="ORF">V5J35_002299</name>
</gene>
<keyword evidence="3" id="KW-1185">Reference proteome</keyword>
<evidence type="ECO:0000313" key="2">
    <source>
        <dbReference type="EMBL" id="MET4757107.1"/>
    </source>
</evidence>
<reference evidence="2 3" key="1">
    <citation type="submission" date="2024-06" db="EMBL/GenBank/DDBJ databases">
        <title>Genomic Encyclopedia of Type Strains, Phase V (KMG-V): Genome sequencing to study the core and pangenomes of soil and plant-associated prokaryotes.</title>
        <authorList>
            <person name="Whitman W."/>
        </authorList>
    </citation>
    <scope>NUCLEOTIDE SEQUENCE [LARGE SCALE GENOMIC DNA]</scope>
    <source>
        <strain evidence="2 3">NE40</strain>
    </source>
</reference>
<dbReference type="SUPFAM" id="SSF56784">
    <property type="entry name" value="HAD-like"/>
    <property type="match status" value="1"/>
</dbReference>